<proteinExistence type="predicted"/>
<gene>
    <name evidence="1" type="ORF">PIB30_019148</name>
</gene>
<keyword evidence="2" id="KW-1185">Reference proteome</keyword>
<name>A0ABU6X9N0_9FABA</name>
<evidence type="ECO:0000313" key="1">
    <source>
        <dbReference type="EMBL" id="MED6193415.1"/>
    </source>
</evidence>
<accession>A0ABU6X9N0</accession>
<evidence type="ECO:0000313" key="2">
    <source>
        <dbReference type="Proteomes" id="UP001341840"/>
    </source>
</evidence>
<comment type="caution">
    <text evidence="1">The sequence shown here is derived from an EMBL/GenBank/DDBJ whole genome shotgun (WGS) entry which is preliminary data.</text>
</comment>
<reference evidence="1 2" key="1">
    <citation type="journal article" date="2023" name="Plants (Basel)">
        <title>Bridging the Gap: Combining Genomics and Transcriptomics Approaches to Understand Stylosanthes scabra, an Orphan Legume from the Brazilian Caatinga.</title>
        <authorList>
            <person name="Ferreira-Neto J.R.C."/>
            <person name="da Silva M.D."/>
            <person name="Binneck E."/>
            <person name="de Melo N.F."/>
            <person name="da Silva R.H."/>
            <person name="de Melo A.L.T.M."/>
            <person name="Pandolfi V."/>
            <person name="Bustamante F.O."/>
            <person name="Brasileiro-Vidal A.C."/>
            <person name="Benko-Iseppon A.M."/>
        </authorList>
    </citation>
    <scope>NUCLEOTIDE SEQUENCE [LARGE SCALE GENOMIC DNA]</scope>
    <source>
        <tissue evidence="1">Leaves</tissue>
    </source>
</reference>
<protein>
    <submittedName>
        <fullName evidence="1">Uncharacterized protein</fullName>
    </submittedName>
</protein>
<sequence>MGIDAGATRECHFEAIHILEALATSDSYTRHVLQRVRSNDFVQAKRLWSHMQLHLFQPKDSFIHNQLLHFVHQMRQTLPCTTPV</sequence>
<organism evidence="1 2">
    <name type="scientific">Stylosanthes scabra</name>
    <dbReference type="NCBI Taxonomy" id="79078"/>
    <lineage>
        <taxon>Eukaryota</taxon>
        <taxon>Viridiplantae</taxon>
        <taxon>Streptophyta</taxon>
        <taxon>Embryophyta</taxon>
        <taxon>Tracheophyta</taxon>
        <taxon>Spermatophyta</taxon>
        <taxon>Magnoliopsida</taxon>
        <taxon>eudicotyledons</taxon>
        <taxon>Gunneridae</taxon>
        <taxon>Pentapetalae</taxon>
        <taxon>rosids</taxon>
        <taxon>fabids</taxon>
        <taxon>Fabales</taxon>
        <taxon>Fabaceae</taxon>
        <taxon>Papilionoideae</taxon>
        <taxon>50 kb inversion clade</taxon>
        <taxon>dalbergioids sensu lato</taxon>
        <taxon>Dalbergieae</taxon>
        <taxon>Pterocarpus clade</taxon>
        <taxon>Stylosanthes</taxon>
    </lineage>
</organism>
<dbReference type="Proteomes" id="UP001341840">
    <property type="component" value="Unassembled WGS sequence"/>
</dbReference>
<dbReference type="EMBL" id="JASCZI010211507">
    <property type="protein sequence ID" value="MED6193415.1"/>
    <property type="molecule type" value="Genomic_DNA"/>
</dbReference>